<feature type="binding site" evidence="3">
    <location>
        <position position="306"/>
    </location>
    <ligand>
        <name>Zn(2+)</name>
        <dbReference type="ChEBI" id="CHEBI:29105"/>
    </ligand>
</feature>
<comment type="caution">
    <text evidence="7">The sequence shown here is derived from an EMBL/GenBank/DDBJ whole genome shotgun (WGS) entry which is preliminary data.</text>
</comment>
<comment type="cofactor">
    <cofactor evidence="3">
        <name>Zn(2+)</name>
        <dbReference type="ChEBI" id="CHEBI:29105"/>
    </cofactor>
    <text evidence="3">Binds 1 zinc ion per subunit.</text>
</comment>
<proteinExistence type="inferred from homology"/>
<evidence type="ECO:0000259" key="6">
    <source>
        <dbReference type="PROSITE" id="PS51721"/>
    </source>
</evidence>
<feature type="domain" description="EngC GTPase" evidence="5">
    <location>
        <begin position="134"/>
        <end position="276"/>
    </location>
</feature>
<keyword evidence="3" id="KW-0963">Cytoplasm</keyword>
<keyword evidence="3" id="KW-0862">Zinc</keyword>
<evidence type="ECO:0000256" key="4">
    <source>
        <dbReference type="SAM" id="MobiDB-lite"/>
    </source>
</evidence>
<keyword evidence="3 7" id="KW-0378">Hydrolase</keyword>
<dbReference type="EMBL" id="JACHIU010000001">
    <property type="protein sequence ID" value="MBB6476105.1"/>
    <property type="molecule type" value="Genomic_DNA"/>
</dbReference>
<accession>A0A7X0M8Z0</accession>
<feature type="binding site" evidence="3">
    <location>
        <position position="302"/>
    </location>
    <ligand>
        <name>Zn(2+)</name>
        <dbReference type="ChEBI" id="CHEBI:29105"/>
    </ligand>
</feature>
<feature type="domain" description="CP-type G" evidence="6">
    <location>
        <begin position="125"/>
        <end position="278"/>
    </location>
</feature>
<keyword evidence="2 3" id="KW-0342">GTP-binding</keyword>
<dbReference type="GO" id="GO:0046872">
    <property type="term" value="F:metal ion binding"/>
    <property type="evidence" value="ECO:0007669"/>
    <property type="project" value="UniProtKB-KW"/>
</dbReference>
<gene>
    <name evidence="3" type="primary">rsgA</name>
    <name evidence="7" type="ORF">BJ992_005536</name>
</gene>
<dbReference type="HAMAP" id="MF_01820">
    <property type="entry name" value="GTPase_RsgA"/>
    <property type="match status" value="1"/>
</dbReference>
<dbReference type="CDD" id="cd01854">
    <property type="entry name" value="YjeQ_EngC"/>
    <property type="match status" value="1"/>
</dbReference>
<dbReference type="PANTHER" id="PTHR32120">
    <property type="entry name" value="SMALL RIBOSOMAL SUBUNIT BIOGENESIS GTPASE RSGA"/>
    <property type="match status" value="1"/>
</dbReference>
<evidence type="ECO:0000259" key="5">
    <source>
        <dbReference type="PROSITE" id="PS50936"/>
    </source>
</evidence>
<feature type="binding site" evidence="3">
    <location>
        <position position="308"/>
    </location>
    <ligand>
        <name>Zn(2+)</name>
        <dbReference type="ChEBI" id="CHEBI:29105"/>
    </ligand>
</feature>
<organism evidence="7 8">
    <name type="scientific">Sphaerisporangium rubeum</name>
    <dbReference type="NCBI Taxonomy" id="321317"/>
    <lineage>
        <taxon>Bacteria</taxon>
        <taxon>Bacillati</taxon>
        <taxon>Actinomycetota</taxon>
        <taxon>Actinomycetes</taxon>
        <taxon>Streptosporangiales</taxon>
        <taxon>Streptosporangiaceae</taxon>
        <taxon>Sphaerisporangium</taxon>
    </lineage>
</organism>
<name>A0A7X0M8Z0_9ACTN</name>
<reference evidence="7 8" key="1">
    <citation type="submission" date="2020-08" db="EMBL/GenBank/DDBJ databases">
        <title>Sequencing the genomes of 1000 actinobacteria strains.</title>
        <authorList>
            <person name="Klenk H.-P."/>
        </authorList>
    </citation>
    <scope>NUCLEOTIDE SEQUENCE [LARGE SCALE GENOMIC DNA]</scope>
    <source>
        <strain evidence="7 8">DSM 44936</strain>
    </source>
</reference>
<dbReference type="Proteomes" id="UP000555564">
    <property type="component" value="Unassembled WGS sequence"/>
</dbReference>
<evidence type="ECO:0000256" key="2">
    <source>
        <dbReference type="ARBA" id="ARBA00023134"/>
    </source>
</evidence>
<evidence type="ECO:0000313" key="8">
    <source>
        <dbReference type="Proteomes" id="UP000555564"/>
    </source>
</evidence>
<keyword evidence="8" id="KW-1185">Reference proteome</keyword>
<keyword evidence="3" id="KW-0690">Ribosome biogenesis</keyword>
<dbReference type="NCBIfam" id="TIGR00157">
    <property type="entry name" value="ribosome small subunit-dependent GTPase A"/>
    <property type="match status" value="1"/>
</dbReference>
<dbReference type="InterPro" id="IPR010914">
    <property type="entry name" value="RsgA_GTPase_dom"/>
</dbReference>
<dbReference type="InterPro" id="IPR030378">
    <property type="entry name" value="G_CP_dom"/>
</dbReference>
<keyword evidence="3" id="KW-0694">RNA-binding</keyword>
<dbReference type="PANTHER" id="PTHR32120:SF11">
    <property type="entry name" value="SMALL RIBOSOMAL SUBUNIT BIOGENESIS GTPASE RSGA 1, MITOCHONDRIAL-RELATED"/>
    <property type="match status" value="1"/>
</dbReference>
<dbReference type="PROSITE" id="PS51721">
    <property type="entry name" value="G_CP"/>
    <property type="match status" value="1"/>
</dbReference>
<feature type="binding site" evidence="3">
    <location>
        <position position="313"/>
    </location>
    <ligand>
        <name>Zn(2+)</name>
        <dbReference type="ChEBI" id="CHEBI:29105"/>
    </ligand>
</feature>
<protein>
    <recommendedName>
        <fullName evidence="3">Small ribosomal subunit biogenesis GTPase RsgA</fullName>
        <ecNumber evidence="3">3.6.1.-</ecNumber>
    </recommendedName>
</protein>
<dbReference type="InterPro" id="IPR027417">
    <property type="entry name" value="P-loop_NTPase"/>
</dbReference>
<comment type="subcellular location">
    <subcellularLocation>
        <location evidence="3">Cytoplasm</location>
    </subcellularLocation>
</comment>
<dbReference type="EC" id="3.6.1.-" evidence="3"/>
<dbReference type="AlphaFoldDB" id="A0A7X0M8Z0"/>
<feature type="region of interest" description="Disordered" evidence="4">
    <location>
        <begin position="1"/>
        <end position="40"/>
    </location>
</feature>
<evidence type="ECO:0000256" key="1">
    <source>
        <dbReference type="ARBA" id="ARBA00022741"/>
    </source>
</evidence>
<comment type="function">
    <text evidence="3">One of several proteins that assist in the late maturation steps of the functional core of the 30S ribosomal subunit. Helps release RbfA from mature subunits. May play a role in the assembly of ribosomal proteins into the subunit. Circularly permuted GTPase that catalyzes slow GTP hydrolysis, GTPase activity is stimulated by the 30S ribosomal subunit.</text>
</comment>
<keyword evidence="1 3" id="KW-0547">Nucleotide-binding</keyword>
<comment type="subunit">
    <text evidence="3">Monomer. Associates with 30S ribosomal subunit, binds 16S rRNA.</text>
</comment>
<feature type="compositionally biased region" description="Basic residues" evidence="4">
    <location>
        <begin position="23"/>
        <end position="36"/>
    </location>
</feature>
<feature type="binding site" evidence="3">
    <location>
        <begin position="220"/>
        <end position="228"/>
    </location>
    <ligand>
        <name>GTP</name>
        <dbReference type="ChEBI" id="CHEBI:37565"/>
    </ligand>
</feature>
<sequence length="360" mass="38216">MGRDAGGRPLRRREYDEDDVRVRPGKGSRPRTRRRPAHEDAVPAAVVAVDRGRYTCLVGTDLTGHPAAEPVAVMAMRARELGRKGIVVGDRVGLVGDTSGRADTLARIVRVEPRTSMLRRSADDTDEVERPIVANADQLVIVTALADPPPRPRMIDRILVAAFDADIEPLLCLTKADLAPPDAIVARYEPLGVPYLVVRKGGDLSELRARLDGRLSVLVGHSGVGKSTLVNALVPDAGRAVSQVNAVTGRGRHTSSSAVALELPGGGWIIDTPGVRSFGLGHVVIDNVLAAFPDLAEGTVNCPKGCTHRGDDCSLDEWVAKGNAEPVRLASLRRLLASREGEPDDAGETGELPVEAGDPT</sequence>
<dbReference type="Gene3D" id="3.40.50.300">
    <property type="entry name" value="P-loop containing nucleotide triphosphate hydrolases"/>
    <property type="match status" value="1"/>
</dbReference>
<keyword evidence="3" id="KW-0479">Metal-binding</keyword>
<dbReference type="GO" id="GO:0042274">
    <property type="term" value="P:ribosomal small subunit biogenesis"/>
    <property type="evidence" value="ECO:0007669"/>
    <property type="project" value="UniProtKB-UniRule"/>
</dbReference>
<evidence type="ECO:0000313" key="7">
    <source>
        <dbReference type="EMBL" id="MBB6476105.1"/>
    </source>
</evidence>
<dbReference type="GO" id="GO:0003924">
    <property type="term" value="F:GTPase activity"/>
    <property type="evidence" value="ECO:0007669"/>
    <property type="project" value="UniProtKB-UniRule"/>
</dbReference>
<dbReference type="GO" id="GO:0019843">
    <property type="term" value="F:rRNA binding"/>
    <property type="evidence" value="ECO:0007669"/>
    <property type="project" value="UniProtKB-KW"/>
</dbReference>
<dbReference type="RefSeq" id="WP_343072880.1">
    <property type="nucleotide sequence ID" value="NZ_BAAALO010000124.1"/>
</dbReference>
<evidence type="ECO:0000256" key="3">
    <source>
        <dbReference type="HAMAP-Rule" id="MF_01820"/>
    </source>
</evidence>
<dbReference type="SUPFAM" id="SSF52540">
    <property type="entry name" value="P-loop containing nucleoside triphosphate hydrolases"/>
    <property type="match status" value="1"/>
</dbReference>
<dbReference type="GO" id="GO:0005737">
    <property type="term" value="C:cytoplasm"/>
    <property type="evidence" value="ECO:0007669"/>
    <property type="project" value="UniProtKB-SubCell"/>
</dbReference>
<comment type="similarity">
    <text evidence="3">Belongs to the TRAFAC class YlqF/YawG GTPase family. RsgA subfamily.</text>
</comment>
<dbReference type="PROSITE" id="PS50936">
    <property type="entry name" value="ENGC_GTPASE"/>
    <property type="match status" value="1"/>
</dbReference>
<dbReference type="GO" id="GO:0005525">
    <property type="term" value="F:GTP binding"/>
    <property type="evidence" value="ECO:0007669"/>
    <property type="project" value="UniProtKB-UniRule"/>
</dbReference>
<feature type="binding site" evidence="3">
    <location>
        <begin position="174"/>
        <end position="177"/>
    </location>
    <ligand>
        <name>GTP</name>
        <dbReference type="ChEBI" id="CHEBI:37565"/>
    </ligand>
</feature>
<dbReference type="InterPro" id="IPR004881">
    <property type="entry name" value="Ribosome_biogen_GTPase_RsgA"/>
</dbReference>
<feature type="region of interest" description="Disordered" evidence="4">
    <location>
        <begin position="338"/>
        <end position="360"/>
    </location>
</feature>
<dbReference type="Pfam" id="PF03193">
    <property type="entry name" value="RsgA_GTPase"/>
    <property type="match status" value="1"/>
</dbReference>
<keyword evidence="3" id="KW-0699">rRNA-binding</keyword>